<reference evidence="4 5" key="1">
    <citation type="submission" date="2015-03" db="EMBL/GenBank/DDBJ databases">
        <title>Genomics and transcriptomics of the oil-accumulating basidiomycete yeast T. oleaginosus allow insights into substrate utilization and the diverse evolutionary trajectories of mating systems in fungi.</title>
        <authorList>
            <consortium name="DOE Joint Genome Institute"/>
            <person name="Kourist R."/>
            <person name="Kracht O."/>
            <person name="Bracharz F."/>
            <person name="Lipzen A."/>
            <person name="Nolan M."/>
            <person name="Ohm R."/>
            <person name="Grigoriev I."/>
            <person name="Sun S."/>
            <person name="Heitman J."/>
            <person name="Bruck T."/>
            <person name="Nowrousian M."/>
        </authorList>
    </citation>
    <scope>NUCLEOTIDE SEQUENCE [LARGE SCALE GENOMIC DNA]</scope>
    <source>
        <strain evidence="4 5">IBC0246</strain>
    </source>
</reference>
<dbReference type="OrthoDB" id="288987at2759"/>
<dbReference type="Pfam" id="PF07910">
    <property type="entry name" value="Peptidase_C78"/>
    <property type="match status" value="1"/>
</dbReference>
<evidence type="ECO:0000313" key="5">
    <source>
        <dbReference type="Proteomes" id="UP000053611"/>
    </source>
</evidence>
<dbReference type="EMBL" id="KQ087284">
    <property type="protein sequence ID" value="KLT38768.1"/>
    <property type="molecule type" value="Genomic_DNA"/>
</dbReference>
<evidence type="ECO:0000259" key="3">
    <source>
        <dbReference type="Pfam" id="PF07910"/>
    </source>
</evidence>
<sequence length="502" mass="55729">MPVCPICDTDFDAGHPDFEAHVHSHFDQDGDNASAHDDDIEIIGSIGPRSVECFICGAHLTGLGEAHQNAHVSACLDRRERTDHFEAQSLYSSEDEESTQQNGRKARSAAGVLWDGKVFASQRKGKDARVEGDRWWDPVRGGLSTHDLPPNFSPGIVLALKELLLRSVKSKETRRAVLSRHAVHIKGAFGFDGSWGCGYRNAEMSIASLLLLPNSPYTSLFSGESEPSVRTIQNWINEAWRAGYDPAGRAHFKGKIVGTSKWIGPSDLYAMFSYLGVPCTVYDFPKPADRSVPAMSHPEPSYDILLRWVKRYYNTIDPDLQEDGENSDSFLCNTPPVRISDQLPLMLQHNGHSRTIVGYEEDFRGRTKLLLLDPGKAIPKHVREDGLKLLKDERTRASSTPVSALESASDDRANEDGTNKIREGADAAQPTSDDEVGPDGWVKRKIKKPKSGSALSTSLSVFRMKPQREQKEFQVLAFPGTELLSLEQRADRRKPKSVRVIV</sequence>
<organism evidence="4 5">
    <name type="scientific">Cutaneotrichosporon oleaginosum</name>
    <dbReference type="NCBI Taxonomy" id="879819"/>
    <lineage>
        <taxon>Eukaryota</taxon>
        <taxon>Fungi</taxon>
        <taxon>Dikarya</taxon>
        <taxon>Basidiomycota</taxon>
        <taxon>Agaricomycotina</taxon>
        <taxon>Tremellomycetes</taxon>
        <taxon>Trichosporonales</taxon>
        <taxon>Trichosporonaceae</taxon>
        <taxon>Cutaneotrichosporon</taxon>
    </lineage>
</organism>
<accession>A0A0J0XCG2</accession>
<evidence type="ECO:0000313" key="4">
    <source>
        <dbReference type="EMBL" id="KLT38768.1"/>
    </source>
</evidence>
<dbReference type="GeneID" id="28985146"/>
<dbReference type="InterPro" id="IPR012462">
    <property type="entry name" value="UFSP1/2_DUB_cat"/>
</dbReference>
<feature type="domain" description="UFSP1/2/DUB catalytic" evidence="3">
    <location>
        <begin position="192"/>
        <end position="380"/>
    </location>
</feature>
<dbReference type="AlphaFoldDB" id="A0A0J0XCG2"/>
<dbReference type="RefSeq" id="XP_018275259.1">
    <property type="nucleotide sequence ID" value="XM_018424543.1"/>
</dbReference>
<evidence type="ECO:0000256" key="2">
    <source>
        <dbReference type="SAM" id="MobiDB-lite"/>
    </source>
</evidence>
<evidence type="ECO:0000256" key="1">
    <source>
        <dbReference type="ARBA" id="ARBA00022801"/>
    </source>
</evidence>
<proteinExistence type="predicted"/>
<dbReference type="Proteomes" id="UP000053611">
    <property type="component" value="Unassembled WGS sequence"/>
</dbReference>
<keyword evidence="5" id="KW-1185">Reference proteome</keyword>
<feature type="region of interest" description="Disordered" evidence="2">
    <location>
        <begin position="86"/>
        <end position="107"/>
    </location>
</feature>
<gene>
    <name evidence="4" type="ORF">CC85DRAFT_289213</name>
</gene>
<dbReference type="GO" id="GO:0016787">
    <property type="term" value="F:hydrolase activity"/>
    <property type="evidence" value="ECO:0007669"/>
    <property type="project" value="UniProtKB-KW"/>
</dbReference>
<dbReference type="STRING" id="879819.A0A0J0XCG2"/>
<dbReference type="Gene3D" id="3.90.70.130">
    <property type="match status" value="1"/>
</dbReference>
<keyword evidence="1" id="KW-0378">Hydrolase</keyword>
<feature type="region of interest" description="Disordered" evidence="2">
    <location>
        <begin position="394"/>
        <end position="455"/>
    </location>
</feature>
<feature type="compositionally biased region" description="Basic and acidic residues" evidence="2">
    <location>
        <begin position="409"/>
        <end position="425"/>
    </location>
</feature>
<protein>
    <submittedName>
        <fullName evidence="4">DUF1671-domain-containing protein</fullName>
    </submittedName>
</protein>
<name>A0A0J0XCG2_9TREE</name>